<dbReference type="Gene3D" id="6.10.250.2090">
    <property type="match status" value="1"/>
</dbReference>
<dbReference type="PANTHER" id="PTHR10264:SF19">
    <property type="entry name" value="AT06885P-RELATED"/>
    <property type="match status" value="1"/>
</dbReference>
<dbReference type="GO" id="GO:0098552">
    <property type="term" value="C:side of membrane"/>
    <property type="evidence" value="ECO:0007669"/>
    <property type="project" value="UniProtKB-ARBA"/>
</dbReference>
<comment type="subcellular location">
    <subcellularLocation>
        <location evidence="1">Membrane</location>
        <topology evidence="1">Single-pass membrane protein</topology>
    </subcellularLocation>
</comment>
<gene>
    <name evidence="5" type="ORF">Dthio_PD1933</name>
</gene>
<dbReference type="PANTHER" id="PTHR10264">
    <property type="entry name" value="BAND 7 PROTEIN-RELATED"/>
    <property type="match status" value="1"/>
</dbReference>
<dbReference type="PRINTS" id="PR00721">
    <property type="entry name" value="STOMATIN"/>
</dbReference>
<dbReference type="Proteomes" id="UP000005496">
    <property type="component" value="Unassembled WGS sequence"/>
</dbReference>
<dbReference type="eggNOG" id="COG0330">
    <property type="taxonomic scope" value="Bacteria"/>
</dbReference>
<keyword evidence="6" id="KW-1185">Reference proteome</keyword>
<dbReference type="OrthoDB" id="9809197at2"/>
<dbReference type="CDD" id="cd08826">
    <property type="entry name" value="SPFH_eoslipins_u1"/>
    <property type="match status" value="1"/>
</dbReference>
<dbReference type="InterPro" id="IPR001107">
    <property type="entry name" value="Band_7"/>
</dbReference>
<evidence type="ECO:0000313" key="5">
    <source>
        <dbReference type="EMBL" id="EFI34561.1"/>
    </source>
</evidence>
<evidence type="ECO:0000256" key="3">
    <source>
        <dbReference type="SAM" id="MobiDB-lite"/>
    </source>
</evidence>
<dbReference type="InterPro" id="IPR036013">
    <property type="entry name" value="Band_7/SPFH_dom_sf"/>
</dbReference>
<feature type="domain" description="Band 7" evidence="4">
    <location>
        <begin position="18"/>
        <end position="175"/>
    </location>
</feature>
<evidence type="ECO:0000256" key="2">
    <source>
        <dbReference type="ARBA" id="ARBA00008164"/>
    </source>
</evidence>
<evidence type="ECO:0000256" key="1">
    <source>
        <dbReference type="ARBA" id="ARBA00004167"/>
    </source>
</evidence>
<dbReference type="EMBL" id="ACJN02000002">
    <property type="protein sequence ID" value="EFI34561.1"/>
    <property type="molecule type" value="Genomic_DNA"/>
</dbReference>
<name>D6SP85_9BACT</name>
<dbReference type="InterPro" id="IPR001972">
    <property type="entry name" value="Stomatin_HflK_fam"/>
</dbReference>
<feature type="region of interest" description="Disordered" evidence="3">
    <location>
        <begin position="252"/>
        <end position="278"/>
    </location>
</feature>
<comment type="caution">
    <text evidence="5">The sequence shown here is derived from an EMBL/GenBank/DDBJ whole genome shotgun (WGS) entry which is preliminary data.</text>
</comment>
<dbReference type="Gene3D" id="3.30.479.30">
    <property type="entry name" value="Band 7 domain"/>
    <property type="match status" value="1"/>
</dbReference>
<evidence type="ECO:0000259" key="4">
    <source>
        <dbReference type="SMART" id="SM00244"/>
    </source>
</evidence>
<dbReference type="InterPro" id="IPR043202">
    <property type="entry name" value="Band-7_stomatin-like"/>
</dbReference>
<dbReference type="GO" id="GO:0005886">
    <property type="term" value="C:plasma membrane"/>
    <property type="evidence" value="ECO:0007669"/>
    <property type="project" value="InterPro"/>
</dbReference>
<protein>
    <submittedName>
        <fullName evidence="5">Band 7 protein</fullName>
    </submittedName>
</protein>
<dbReference type="SUPFAM" id="SSF117892">
    <property type="entry name" value="Band 7/SPFH domain"/>
    <property type="match status" value="1"/>
</dbReference>
<accession>D6SP85</accession>
<dbReference type="Pfam" id="PF01145">
    <property type="entry name" value="Band_7"/>
    <property type="match status" value="1"/>
</dbReference>
<dbReference type="AlphaFoldDB" id="D6SP85"/>
<comment type="similarity">
    <text evidence="2">Belongs to the band 7/mec-2 family.</text>
</comment>
<sequence>MLTYVLPVLILVVLFLMNAIRILNEYERGVIFRLGRFLKVKGPGIIILIPVLDKMVRTSLRIVTLDVPHQEVITQDNVTIKVNAVLYYRIMSPQHAVLEIEDYHFATSQLSQTTIRTVCGASELDEILGQREKLNTRIQSILDEQTDAWGVKVTTVELKHIDLPQEMQRAMAAQAEAERERRAKVIGAEGEFQAAKRLTQAAQIISEYPQALQLRYLQTMREMTSEGRNATVIPIPIDLFRGLNPIMSEHAQGATKIDPDNLPEPDVPPDPLSSEQKS</sequence>
<proteinExistence type="inferred from homology"/>
<dbReference type="SMART" id="SM00244">
    <property type="entry name" value="PHB"/>
    <property type="match status" value="1"/>
</dbReference>
<reference evidence="5" key="1">
    <citation type="submission" date="2010-05" db="EMBL/GenBank/DDBJ databases">
        <title>The draft genome of Desulfonatronospira thiodismutans ASO3-1.</title>
        <authorList>
            <consortium name="US DOE Joint Genome Institute (JGI-PGF)"/>
            <person name="Lucas S."/>
            <person name="Copeland A."/>
            <person name="Lapidus A."/>
            <person name="Cheng J.-F."/>
            <person name="Bruce D."/>
            <person name="Goodwin L."/>
            <person name="Pitluck S."/>
            <person name="Chertkov O."/>
            <person name="Brettin T."/>
            <person name="Detter J.C."/>
            <person name="Han C."/>
            <person name="Land M.L."/>
            <person name="Hauser L."/>
            <person name="Kyrpides N."/>
            <person name="Mikhailova N."/>
            <person name="Muyzer G."/>
            <person name="Woyke T."/>
        </authorList>
    </citation>
    <scope>NUCLEOTIDE SEQUENCE [LARGE SCALE GENOMIC DNA]</scope>
    <source>
        <strain evidence="5">ASO3-1</strain>
    </source>
</reference>
<evidence type="ECO:0000313" key="6">
    <source>
        <dbReference type="Proteomes" id="UP000005496"/>
    </source>
</evidence>
<dbReference type="RefSeq" id="WP_008869881.1">
    <property type="nucleotide sequence ID" value="NZ_ACJN02000002.1"/>
</dbReference>
<dbReference type="FunFam" id="3.30.479.30:FF:000004">
    <property type="entry name" value="Putative membrane protease family, stomatin"/>
    <property type="match status" value="1"/>
</dbReference>
<organism evidence="5 6">
    <name type="scientific">Desulfonatronospira thiodismutans ASO3-1</name>
    <dbReference type="NCBI Taxonomy" id="555779"/>
    <lineage>
        <taxon>Bacteria</taxon>
        <taxon>Pseudomonadati</taxon>
        <taxon>Thermodesulfobacteriota</taxon>
        <taxon>Desulfovibrionia</taxon>
        <taxon>Desulfovibrionales</taxon>
        <taxon>Desulfonatronovibrionaceae</taxon>
        <taxon>Desulfonatronospira</taxon>
    </lineage>
</organism>